<evidence type="ECO:0000256" key="2">
    <source>
        <dbReference type="ARBA" id="ARBA00022452"/>
    </source>
</evidence>
<keyword evidence="4" id="KW-0472">Membrane</keyword>
<dbReference type="PANTHER" id="PTHR30026">
    <property type="entry name" value="OUTER MEMBRANE PROTEIN TOLC"/>
    <property type="match status" value="1"/>
</dbReference>
<comment type="subcellular location">
    <subcellularLocation>
        <location evidence="1">Cell outer membrane</location>
    </subcellularLocation>
</comment>
<dbReference type="GO" id="GO:1990281">
    <property type="term" value="C:efflux pump complex"/>
    <property type="evidence" value="ECO:0007669"/>
    <property type="project" value="TreeGrafter"/>
</dbReference>
<proteinExistence type="predicted"/>
<dbReference type="Gene3D" id="1.20.1600.10">
    <property type="entry name" value="Outer membrane efflux proteins (OEP)"/>
    <property type="match status" value="1"/>
</dbReference>
<feature type="non-terminal residue" evidence="7">
    <location>
        <position position="1"/>
    </location>
</feature>
<evidence type="ECO:0000256" key="1">
    <source>
        <dbReference type="ARBA" id="ARBA00004442"/>
    </source>
</evidence>
<evidence type="ECO:0000313" key="7">
    <source>
        <dbReference type="EMBL" id="GAH03108.1"/>
    </source>
</evidence>
<keyword evidence="3" id="KW-0812">Transmembrane</keyword>
<evidence type="ECO:0000256" key="5">
    <source>
        <dbReference type="ARBA" id="ARBA00023237"/>
    </source>
</evidence>
<evidence type="ECO:0008006" key="8">
    <source>
        <dbReference type="Google" id="ProtNLM"/>
    </source>
</evidence>
<evidence type="ECO:0000256" key="6">
    <source>
        <dbReference type="SAM" id="Coils"/>
    </source>
</evidence>
<dbReference type="SUPFAM" id="SSF56954">
    <property type="entry name" value="Outer membrane efflux proteins (OEP)"/>
    <property type="match status" value="1"/>
</dbReference>
<feature type="coiled-coil region" evidence="6">
    <location>
        <begin position="91"/>
        <end position="142"/>
    </location>
</feature>
<dbReference type="PANTHER" id="PTHR30026:SF20">
    <property type="entry name" value="OUTER MEMBRANE PROTEIN TOLC"/>
    <property type="match status" value="1"/>
</dbReference>
<dbReference type="GO" id="GO:0009279">
    <property type="term" value="C:cell outer membrane"/>
    <property type="evidence" value="ECO:0007669"/>
    <property type="project" value="UniProtKB-SubCell"/>
</dbReference>
<evidence type="ECO:0000256" key="4">
    <source>
        <dbReference type="ARBA" id="ARBA00023136"/>
    </source>
</evidence>
<dbReference type="GO" id="GO:0015562">
    <property type="term" value="F:efflux transmembrane transporter activity"/>
    <property type="evidence" value="ECO:0007669"/>
    <property type="project" value="InterPro"/>
</dbReference>
<keyword evidence="5" id="KW-0998">Cell outer membrane</keyword>
<keyword evidence="6" id="KW-0175">Coiled coil</keyword>
<dbReference type="InterPro" id="IPR051906">
    <property type="entry name" value="TolC-like"/>
</dbReference>
<reference evidence="7" key="1">
    <citation type="journal article" date="2014" name="Front. Microbiol.">
        <title>High frequency of phylogenetically diverse reductive dehalogenase-homologous genes in deep subseafloor sedimentary metagenomes.</title>
        <authorList>
            <person name="Kawai M."/>
            <person name="Futagami T."/>
            <person name="Toyoda A."/>
            <person name="Takaki Y."/>
            <person name="Nishi S."/>
            <person name="Hori S."/>
            <person name="Arai W."/>
            <person name="Tsubouchi T."/>
            <person name="Morono Y."/>
            <person name="Uchiyama I."/>
            <person name="Ito T."/>
            <person name="Fujiyama A."/>
            <person name="Inagaki F."/>
            <person name="Takami H."/>
        </authorList>
    </citation>
    <scope>NUCLEOTIDE SEQUENCE</scope>
    <source>
        <strain evidence="7">Expedition CK06-06</strain>
    </source>
</reference>
<organism evidence="7">
    <name type="scientific">marine sediment metagenome</name>
    <dbReference type="NCBI Taxonomy" id="412755"/>
    <lineage>
        <taxon>unclassified sequences</taxon>
        <taxon>metagenomes</taxon>
        <taxon>ecological metagenomes</taxon>
    </lineage>
</organism>
<dbReference type="EMBL" id="BART01022990">
    <property type="protein sequence ID" value="GAH03108.1"/>
    <property type="molecule type" value="Genomic_DNA"/>
</dbReference>
<keyword evidence="2" id="KW-1134">Transmembrane beta strand</keyword>
<sequence length="287" mass="32442">IEIGTSLAIDWARFLTGDPRTTLGSVLSASIGAPLLGIGPGKPSSKQKWENLVQAERDVLYAIRIFNRFRKTFVVDTVNAYYGVLQQRDTVTNAENNYKRVLESKERLEMEAKAGRKTRVDVDEAQQDVLRAQSTLVQNQERYELALDRFKLRLALPTDADIKLDQNELKALEEIGISRPDYTLDMAIETALLQRLDLANTADDIDDVVRNVVLAADGLGTQLNITGNINYTSPGDPETDFQNLRFHEGIYNFGFDADLPLDRKIQRNNYRLALIALEDAQRTYDEF</sequence>
<protein>
    <recommendedName>
        <fullName evidence="8">TolC family protein</fullName>
    </recommendedName>
</protein>
<feature type="non-terminal residue" evidence="7">
    <location>
        <position position="287"/>
    </location>
</feature>
<dbReference type="AlphaFoldDB" id="X1E375"/>
<comment type="caution">
    <text evidence="7">The sequence shown here is derived from an EMBL/GenBank/DDBJ whole genome shotgun (WGS) entry which is preliminary data.</text>
</comment>
<name>X1E375_9ZZZZ</name>
<accession>X1E375</accession>
<evidence type="ECO:0000256" key="3">
    <source>
        <dbReference type="ARBA" id="ARBA00022692"/>
    </source>
</evidence>
<dbReference type="GO" id="GO:0015288">
    <property type="term" value="F:porin activity"/>
    <property type="evidence" value="ECO:0007669"/>
    <property type="project" value="TreeGrafter"/>
</dbReference>
<gene>
    <name evidence="7" type="ORF">S01H4_41957</name>
</gene>